<evidence type="ECO:0000313" key="4">
    <source>
        <dbReference type="Proteomes" id="UP000757540"/>
    </source>
</evidence>
<keyword evidence="1" id="KW-0560">Oxidoreductase</keyword>
<dbReference type="NCBIfam" id="TIGR03618">
    <property type="entry name" value="Rv1155_F420"/>
    <property type="match status" value="1"/>
</dbReference>
<feature type="domain" description="Pyridoxamine 5'-phosphate oxidase N-terminal" evidence="2">
    <location>
        <begin position="17"/>
        <end position="137"/>
    </location>
</feature>
<name>A0ABX2A3K3_9MICO</name>
<dbReference type="InterPro" id="IPR052019">
    <property type="entry name" value="F420H2_bilvrd_red/Heme_oxyg"/>
</dbReference>
<dbReference type="PANTHER" id="PTHR35176:SF6">
    <property type="entry name" value="HEME OXYGENASE HI_0854-RELATED"/>
    <property type="match status" value="1"/>
</dbReference>
<dbReference type="PANTHER" id="PTHR35176">
    <property type="entry name" value="HEME OXYGENASE HI_0854-RELATED"/>
    <property type="match status" value="1"/>
</dbReference>
<keyword evidence="4" id="KW-1185">Reference proteome</keyword>
<reference evidence="3 4" key="1">
    <citation type="submission" date="2020-05" db="EMBL/GenBank/DDBJ databases">
        <title>Genomic Encyclopedia of Type Strains, Phase III (KMG-III): the genomes of soil and plant-associated and newly described type strains.</title>
        <authorList>
            <person name="Whitman W."/>
        </authorList>
    </citation>
    <scope>NUCLEOTIDE SEQUENCE [LARGE SCALE GENOMIC DNA]</scope>
    <source>
        <strain evidence="3 4">KCTC 19046</strain>
    </source>
</reference>
<comment type="caution">
    <text evidence="3">The sequence shown here is derived from an EMBL/GenBank/DDBJ whole genome shotgun (WGS) entry which is preliminary data.</text>
</comment>
<evidence type="ECO:0000259" key="2">
    <source>
        <dbReference type="Pfam" id="PF01243"/>
    </source>
</evidence>
<accession>A0ABX2A3K3</accession>
<dbReference type="RefSeq" id="WP_171783662.1">
    <property type="nucleotide sequence ID" value="NZ_BAAAML010000006.1"/>
</dbReference>
<protein>
    <submittedName>
        <fullName evidence="3">PPOX class probable F420-dependent enzyme</fullName>
    </submittedName>
</protein>
<dbReference type="InterPro" id="IPR012349">
    <property type="entry name" value="Split_barrel_FMN-bd"/>
</dbReference>
<sequence length="142" mass="15668">MTTTAPQTPLPGPDHLPELARSLVADPHLAHLATLLPDGAPHVVPLWTAWEDDHLAFLTGPTSRKARNVRRDPRVTVSVAHSERPWQMAMLRGRVVDVVDGAAGWEVVDRISRSYTGSDYPRDEERVVFLVTVDRATATSFA</sequence>
<dbReference type="EMBL" id="JABEZU010000002">
    <property type="protein sequence ID" value="NOV97452.1"/>
    <property type="molecule type" value="Genomic_DNA"/>
</dbReference>
<evidence type="ECO:0000256" key="1">
    <source>
        <dbReference type="ARBA" id="ARBA00023002"/>
    </source>
</evidence>
<dbReference type="Pfam" id="PF01243">
    <property type="entry name" value="PNPOx_N"/>
    <property type="match status" value="1"/>
</dbReference>
<dbReference type="InterPro" id="IPR019920">
    <property type="entry name" value="F420-binding_dom_put"/>
</dbReference>
<dbReference type="SUPFAM" id="SSF50475">
    <property type="entry name" value="FMN-binding split barrel"/>
    <property type="match status" value="1"/>
</dbReference>
<dbReference type="Gene3D" id="2.30.110.10">
    <property type="entry name" value="Electron Transport, Fmn-binding Protein, Chain A"/>
    <property type="match status" value="1"/>
</dbReference>
<evidence type="ECO:0000313" key="3">
    <source>
        <dbReference type="EMBL" id="NOV97452.1"/>
    </source>
</evidence>
<gene>
    <name evidence="3" type="ORF">HDG69_002027</name>
</gene>
<dbReference type="Proteomes" id="UP000757540">
    <property type="component" value="Unassembled WGS sequence"/>
</dbReference>
<dbReference type="InterPro" id="IPR011576">
    <property type="entry name" value="Pyridox_Oxase_N"/>
</dbReference>
<organism evidence="3 4">
    <name type="scientific">Isoptericola halotolerans</name>
    <dbReference type="NCBI Taxonomy" id="300560"/>
    <lineage>
        <taxon>Bacteria</taxon>
        <taxon>Bacillati</taxon>
        <taxon>Actinomycetota</taxon>
        <taxon>Actinomycetes</taxon>
        <taxon>Micrococcales</taxon>
        <taxon>Promicromonosporaceae</taxon>
        <taxon>Isoptericola</taxon>
    </lineage>
</organism>
<proteinExistence type="predicted"/>